<dbReference type="OrthoDB" id="509138at2759"/>
<reference evidence="10" key="1">
    <citation type="submission" date="2021-02" db="EMBL/GenBank/DDBJ databases">
        <title>First Annotated Genome of the Yellow-green Alga Tribonema minus.</title>
        <authorList>
            <person name="Mahan K.M."/>
        </authorList>
    </citation>
    <scope>NUCLEOTIDE SEQUENCE</scope>
    <source>
        <strain evidence="10">UTEX B ZZ1240</strain>
    </source>
</reference>
<evidence type="ECO:0000256" key="9">
    <source>
        <dbReference type="SAM" id="SignalP"/>
    </source>
</evidence>
<evidence type="ECO:0000256" key="8">
    <source>
        <dbReference type="SAM" id="Phobius"/>
    </source>
</evidence>
<evidence type="ECO:0000256" key="5">
    <source>
        <dbReference type="ARBA" id="ARBA00022989"/>
    </source>
</evidence>
<evidence type="ECO:0000256" key="1">
    <source>
        <dbReference type="ARBA" id="ARBA00004575"/>
    </source>
</evidence>
<gene>
    <name evidence="10" type="ORF">JKP88DRAFT_261635</name>
</gene>
<dbReference type="PANTHER" id="PTHR13598">
    <property type="entry name" value="AT07567P-RELATED"/>
    <property type="match status" value="1"/>
</dbReference>
<evidence type="ECO:0000313" key="10">
    <source>
        <dbReference type="EMBL" id="KAG5175598.1"/>
    </source>
</evidence>
<keyword evidence="11" id="KW-1185">Reference proteome</keyword>
<organism evidence="10 11">
    <name type="scientific">Tribonema minus</name>
    <dbReference type="NCBI Taxonomy" id="303371"/>
    <lineage>
        <taxon>Eukaryota</taxon>
        <taxon>Sar</taxon>
        <taxon>Stramenopiles</taxon>
        <taxon>Ochrophyta</taxon>
        <taxon>PX clade</taxon>
        <taxon>Xanthophyceae</taxon>
        <taxon>Tribonematales</taxon>
        <taxon>Tribonemataceae</taxon>
        <taxon>Tribonema</taxon>
    </lineage>
</organism>
<evidence type="ECO:0000256" key="3">
    <source>
        <dbReference type="ARBA" id="ARBA00022692"/>
    </source>
</evidence>
<evidence type="ECO:0000256" key="6">
    <source>
        <dbReference type="ARBA" id="ARBA00023136"/>
    </source>
</evidence>
<name>A0A836C8D1_9STRA</name>
<dbReference type="GO" id="GO:0005637">
    <property type="term" value="C:nuclear inner membrane"/>
    <property type="evidence" value="ECO:0007669"/>
    <property type="project" value="UniProtKB-SubCell"/>
</dbReference>
<keyword evidence="5 8" id="KW-1133">Transmembrane helix</keyword>
<comment type="subcellular location">
    <subcellularLocation>
        <location evidence="1">Nucleus inner membrane</location>
        <topology evidence="1">Multi-pass membrane protein</topology>
        <orientation evidence="1">Nucleoplasmic side</orientation>
    </subcellularLocation>
</comment>
<dbReference type="PANTHER" id="PTHR13598:SF1">
    <property type="entry name" value="AT07567P-RELATED"/>
    <property type="match status" value="1"/>
</dbReference>
<dbReference type="EMBL" id="JAFCMP010000547">
    <property type="protein sequence ID" value="KAG5175598.1"/>
    <property type="molecule type" value="Genomic_DNA"/>
</dbReference>
<feature type="signal peptide" evidence="9">
    <location>
        <begin position="1"/>
        <end position="21"/>
    </location>
</feature>
<feature type="transmembrane region" description="Helical" evidence="8">
    <location>
        <begin position="345"/>
        <end position="373"/>
    </location>
</feature>
<accession>A0A836C8D1</accession>
<feature type="chain" id="PRO_5032978958" evidence="9">
    <location>
        <begin position="22"/>
        <end position="397"/>
    </location>
</feature>
<comment type="caution">
    <text evidence="10">The sequence shown here is derived from an EMBL/GenBank/DDBJ whole genome shotgun (WGS) entry which is preliminary data.</text>
</comment>
<dbReference type="Pfam" id="PF10225">
    <property type="entry name" value="NEMP"/>
    <property type="match status" value="1"/>
</dbReference>
<protein>
    <submittedName>
        <fullName evidence="10">Uncharacterized protein</fullName>
    </submittedName>
</protein>
<proteinExistence type="inferred from homology"/>
<feature type="transmembrane region" description="Helical" evidence="8">
    <location>
        <begin position="221"/>
        <end position="239"/>
    </location>
</feature>
<dbReference type="InterPro" id="IPR019358">
    <property type="entry name" value="NEMP_fam"/>
</dbReference>
<keyword evidence="6 8" id="KW-0472">Membrane</keyword>
<evidence type="ECO:0000313" key="11">
    <source>
        <dbReference type="Proteomes" id="UP000664859"/>
    </source>
</evidence>
<dbReference type="Proteomes" id="UP000664859">
    <property type="component" value="Unassembled WGS sequence"/>
</dbReference>
<evidence type="ECO:0000256" key="4">
    <source>
        <dbReference type="ARBA" id="ARBA00022729"/>
    </source>
</evidence>
<evidence type="ECO:0000256" key="7">
    <source>
        <dbReference type="ARBA" id="ARBA00023242"/>
    </source>
</evidence>
<keyword evidence="4 9" id="KW-0732">Signal</keyword>
<feature type="transmembrane region" description="Helical" evidence="8">
    <location>
        <begin position="272"/>
        <end position="292"/>
    </location>
</feature>
<feature type="transmembrane region" description="Helical" evidence="8">
    <location>
        <begin position="246"/>
        <end position="266"/>
    </location>
</feature>
<evidence type="ECO:0000256" key="2">
    <source>
        <dbReference type="ARBA" id="ARBA00005748"/>
    </source>
</evidence>
<comment type="similarity">
    <text evidence="2">Belongs to the NEMP family.</text>
</comment>
<keyword evidence="7" id="KW-0539">Nucleus</keyword>
<keyword evidence="3 8" id="KW-0812">Transmembrane</keyword>
<dbReference type="AlphaFoldDB" id="A0A836C8D1"/>
<sequence>MRRVLATTVLLAAHAWAGASAASDVIALPRVGEVSAQLSTKPQVLCYDSEAGWTPLRKPSAKVLCYDSEANWTPLRALWIWSPVHIAIAASVPDAAIAVRAASEDDLHHAVEGLILRTLSTDGDNKKAGGVDAQAMVSRPPQRLPSWIPGGALVGALAGGGGGKGCPSLWSSDRSRCSMYVSAFGRTCLAVRAADRRDAAVAPAAGEKFTVTTTSEFRPELITLAMLGLMVLFMSGEFAKSKVFQYVTGAGLGVTFGALLLVTWVFRKKAARHSALVTATAAAYAGSLLALIKSQVAQVFASHWELVLAYVIASAALGLFLVRVVRSNPENKHRVRTLSKWSVRLLGVYMVQCSTYSGAMQALYLVALVIVYARYALSKNGFWAPKSAGKRSSKKAK</sequence>
<feature type="transmembrane region" description="Helical" evidence="8">
    <location>
        <begin position="304"/>
        <end position="325"/>
    </location>
</feature>